<keyword evidence="2" id="KW-1185">Reference proteome</keyword>
<comment type="caution">
    <text evidence="1">The sequence shown here is derived from an EMBL/GenBank/DDBJ whole genome shotgun (WGS) entry which is preliminary data.</text>
</comment>
<evidence type="ECO:0000313" key="1">
    <source>
        <dbReference type="EMBL" id="MDZ5461530.1"/>
    </source>
</evidence>
<reference evidence="1 2" key="1">
    <citation type="submission" date="2023-11" db="EMBL/GenBank/DDBJ databases">
        <title>Draft genome of Azohydromonas lata strain H1 (DSM1123), a polyhydroxyalkanoate producer.</title>
        <authorList>
            <person name="Traversa D."/>
            <person name="D'Addabbo P."/>
            <person name="Pazzani C."/>
            <person name="Manzari C."/>
            <person name="Chiara M."/>
            <person name="Scrascia M."/>
        </authorList>
    </citation>
    <scope>NUCLEOTIDE SEQUENCE [LARGE SCALE GENOMIC DNA]</scope>
    <source>
        <strain evidence="1 2">H1</strain>
    </source>
</reference>
<dbReference type="Proteomes" id="UP001293718">
    <property type="component" value="Unassembled WGS sequence"/>
</dbReference>
<name>A0ABU5IRK6_9BURK</name>
<sequence>MDAIRNNLGPQQQVVVDGAALTRALRAHVGAQVPVVLVERHAALASGGRALQAPRGCRGRSLMSAFLTQLAAWPRRRIVLEELKRLFYTSHPEFQKYAINQRRP</sequence>
<dbReference type="EMBL" id="JAXOJX010000122">
    <property type="protein sequence ID" value="MDZ5461530.1"/>
    <property type="molecule type" value="Genomic_DNA"/>
</dbReference>
<accession>A0ABU5IRK6</accession>
<dbReference type="RefSeq" id="WP_322468668.1">
    <property type="nucleotide sequence ID" value="NZ_JAXOJX010000122.1"/>
</dbReference>
<evidence type="ECO:0000313" key="2">
    <source>
        <dbReference type="Proteomes" id="UP001293718"/>
    </source>
</evidence>
<organism evidence="1 2">
    <name type="scientific">Azohydromonas lata</name>
    <dbReference type="NCBI Taxonomy" id="45677"/>
    <lineage>
        <taxon>Bacteria</taxon>
        <taxon>Pseudomonadati</taxon>
        <taxon>Pseudomonadota</taxon>
        <taxon>Betaproteobacteria</taxon>
        <taxon>Burkholderiales</taxon>
        <taxon>Sphaerotilaceae</taxon>
        <taxon>Azohydromonas</taxon>
    </lineage>
</organism>
<gene>
    <name evidence="1" type="ORF">SM757_33640</name>
</gene>
<proteinExistence type="predicted"/>
<protein>
    <submittedName>
        <fullName evidence="1">Uncharacterized protein</fullName>
    </submittedName>
</protein>